<dbReference type="AlphaFoldDB" id="A0A927FBP0"/>
<evidence type="ECO:0000313" key="3">
    <source>
        <dbReference type="Proteomes" id="UP000622317"/>
    </source>
</evidence>
<keyword evidence="3" id="KW-1185">Reference proteome</keyword>
<proteinExistence type="predicted"/>
<gene>
    <name evidence="2" type="ORF">IEN85_18225</name>
</gene>
<reference evidence="2" key="1">
    <citation type="submission" date="2020-09" db="EMBL/GenBank/DDBJ databases">
        <title>Pelagicoccus enzymogenes sp. nov. with an EPS production, isolated from marine sediment.</title>
        <authorList>
            <person name="Feng X."/>
        </authorList>
    </citation>
    <scope>NUCLEOTIDE SEQUENCE</scope>
    <source>
        <strain evidence="2">NFK12</strain>
    </source>
</reference>
<feature type="region of interest" description="Disordered" evidence="1">
    <location>
        <begin position="1"/>
        <end position="29"/>
    </location>
</feature>
<feature type="compositionally biased region" description="Low complexity" evidence="1">
    <location>
        <begin position="17"/>
        <end position="28"/>
    </location>
</feature>
<comment type="caution">
    <text evidence="2">The sequence shown here is derived from an EMBL/GenBank/DDBJ whole genome shotgun (WGS) entry which is preliminary data.</text>
</comment>
<dbReference type="RefSeq" id="WP_191618546.1">
    <property type="nucleotide sequence ID" value="NZ_JACYFG010000042.1"/>
</dbReference>
<name>A0A927FBP0_9BACT</name>
<accession>A0A927FBP0</accession>
<protein>
    <submittedName>
        <fullName evidence="2">Uncharacterized protein</fullName>
    </submittedName>
</protein>
<sequence>MSQRCRQQDAPIAKGASPVESVPSSGPPKLLAETDAKMLKILCVKDYFRYIPMTMAGKEAGNRMKPHPADR</sequence>
<dbReference type="Proteomes" id="UP000622317">
    <property type="component" value="Unassembled WGS sequence"/>
</dbReference>
<organism evidence="2 3">
    <name type="scientific">Pelagicoccus enzymogenes</name>
    <dbReference type="NCBI Taxonomy" id="2773457"/>
    <lineage>
        <taxon>Bacteria</taxon>
        <taxon>Pseudomonadati</taxon>
        <taxon>Verrucomicrobiota</taxon>
        <taxon>Opitutia</taxon>
        <taxon>Puniceicoccales</taxon>
        <taxon>Pelagicoccaceae</taxon>
        <taxon>Pelagicoccus</taxon>
    </lineage>
</organism>
<evidence type="ECO:0000313" key="2">
    <source>
        <dbReference type="EMBL" id="MBD5781444.1"/>
    </source>
</evidence>
<dbReference type="EMBL" id="JACYFG010000042">
    <property type="protein sequence ID" value="MBD5781444.1"/>
    <property type="molecule type" value="Genomic_DNA"/>
</dbReference>
<evidence type="ECO:0000256" key="1">
    <source>
        <dbReference type="SAM" id="MobiDB-lite"/>
    </source>
</evidence>